<dbReference type="Pfam" id="PF00158">
    <property type="entry name" value="Sigma54_activat"/>
    <property type="match status" value="1"/>
</dbReference>
<keyword evidence="3 11" id="KW-0597">Phosphoprotein</keyword>
<dbReference type="SUPFAM" id="SSF52540">
    <property type="entry name" value="P-loop containing nucleoside triphosphate hydrolases"/>
    <property type="match status" value="1"/>
</dbReference>
<proteinExistence type="predicted"/>
<dbReference type="FunFam" id="3.40.50.2300:FF:000018">
    <property type="entry name" value="DNA-binding transcriptional regulator NtrC"/>
    <property type="match status" value="1"/>
</dbReference>
<dbReference type="CDD" id="cd00009">
    <property type="entry name" value="AAA"/>
    <property type="match status" value="1"/>
</dbReference>
<dbReference type="Gene3D" id="1.10.8.60">
    <property type="match status" value="1"/>
</dbReference>
<accession>A0AAE4Z951</accession>
<evidence type="ECO:0000256" key="6">
    <source>
        <dbReference type="ARBA" id="ARBA00023012"/>
    </source>
</evidence>
<dbReference type="Pfam" id="PF02954">
    <property type="entry name" value="HTH_8"/>
    <property type="match status" value="1"/>
</dbReference>
<dbReference type="InterPro" id="IPR025662">
    <property type="entry name" value="Sigma_54_int_dom_ATP-bd_1"/>
</dbReference>
<evidence type="ECO:0000256" key="9">
    <source>
        <dbReference type="ARBA" id="ARBA00023159"/>
    </source>
</evidence>
<dbReference type="GO" id="GO:0005737">
    <property type="term" value="C:cytoplasm"/>
    <property type="evidence" value="ECO:0007669"/>
    <property type="project" value="UniProtKB-SubCell"/>
</dbReference>
<keyword evidence="10" id="KW-0804">Transcription</keyword>
<dbReference type="PANTHER" id="PTHR32071">
    <property type="entry name" value="TRANSCRIPTIONAL REGULATORY PROTEIN"/>
    <property type="match status" value="1"/>
</dbReference>
<keyword evidence="8" id="KW-0238">DNA-binding</keyword>
<feature type="domain" description="Response regulatory" evidence="14">
    <location>
        <begin position="2"/>
        <end position="116"/>
    </location>
</feature>
<evidence type="ECO:0000313" key="16">
    <source>
        <dbReference type="Proteomes" id="UP000702544"/>
    </source>
</evidence>
<dbReference type="PROSITE" id="PS50045">
    <property type="entry name" value="SIGMA54_INTERACT_4"/>
    <property type="match status" value="1"/>
</dbReference>
<dbReference type="Pfam" id="PF00072">
    <property type="entry name" value="Response_reg"/>
    <property type="match status" value="1"/>
</dbReference>
<evidence type="ECO:0000259" key="13">
    <source>
        <dbReference type="PROSITE" id="PS50045"/>
    </source>
</evidence>
<evidence type="ECO:0000313" key="15">
    <source>
        <dbReference type="EMBL" id="NIR73766.1"/>
    </source>
</evidence>
<gene>
    <name evidence="15" type="ORF">GWO12_01425</name>
</gene>
<reference evidence="15 16" key="1">
    <citation type="submission" date="2020-01" db="EMBL/GenBank/DDBJ databases">
        <title>Genomes assembled from Gulf of Kutch pelagic sediment metagenomes.</title>
        <authorList>
            <person name="Chandrashekar M."/>
            <person name="Mahajan M.S."/>
            <person name="Dave K.J."/>
            <person name="Vatsa P."/>
            <person name="Nathani N.M."/>
        </authorList>
    </citation>
    <scope>NUCLEOTIDE SEQUENCE [LARGE SCALE GENOMIC DNA]</scope>
    <source>
        <strain evidence="15">KS3-K002</strain>
    </source>
</reference>
<keyword evidence="4" id="KW-0547">Nucleotide-binding</keyword>
<dbReference type="GO" id="GO:0006355">
    <property type="term" value="P:regulation of DNA-templated transcription"/>
    <property type="evidence" value="ECO:0007669"/>
    <property type="project" value="InterPro"/>
</dbReference>
<dbReference type="FunFam" id="1.10.8.60:FF:000014">
    <property type="entry name" value="DNA-binding transcriptional regulator NtrC"/>
    <property type="match status" value="1"/>
</dbReference>
<evidence type="ECO:0000256" key="10">
    <source>
        <dbReference type="ARBA" id="ARBA00023163"/>
    </source>
</evidence>
<dbReference type="InterPro" id="IPR003593">
    <property type="entry name" value="AAA+_ATPase"/>
</dbReference>
<dbReference type="InterPro" id="IPR002197">
    <property type="entry name" value="HTH_Fis"/>
</dbReference>
<sequence length="454" mass="51076">MKVLVVDDEAGVRRTLSMILEDEGYQVISASDGREGLEKAAKEEPDLILCDIRMPRMDGLEFLEEYRKRNGEALVITITAYGSNELAVEAMQKGAYDYLPKPFTTAEVVLTLRKAEEREKLRREVKRLRQRVKADQRFPEIVAKSAGMREAVELATKVAQHPSTVLITGESGTGKELIARLIHGASPRSDRPFVPINCGAIPENLLESELFGHVKGAFTGAHTDRAGLFEEADGGTLFLDEIGELPSQLQVKLLRALQEGEIRRVGDSASRKVDVRLVCATARDLEQEVREGNFRSDLYYRINVVRIHLPPLRQRTEDIPPLTRYFIERFSKQLGINVNNFEPAAMKPLLAHPWYGNVRQLENVVERAMVLAEGPTIRPEDLPDFIRHPEASVEGPNEAFPADELSIKKQTADLERRLIGRALQVTDGNRTKAAELLDLSYRALLYKIRDYGLD</sequence>
<dbReference type="PROSITE" id="PS00676">
    <property type="entry name" value="SIGMA54_INTERACT_2"/>
    <property type="match status" value="1"/>
</dbReference>
<dbReference type="Pfam" id="PF25601">
    <property type="entry name" value="AAA_lid_14"/>
    <property type="match status" value="1"/>
</dbReference>
<dbReference type="InterPro" id="IPR002078">
    <property type="entry name" value="Sigma_54_int"/>
</dbReference>
<name>A0AAE4Z951_9BACT</name>
<comment type="caution">
    <text evidence="15">The sequence shown here is derived from an EMBL/GenBank/DDBJ whole genome shotgun (WGS) entry which is preliminary data.</text>
</comment>
<dbReference type="InterPro" id="IPR011006">
    <property type="entry name" value="CheY-like_superfamily"/>
</dbReference>
<keyword evidence="2" id="KW-0963">Cytoplasm</keyword>
<organism evidence="15 16">
    <name type="scientific">Candidatus Kutchimonas denitrificans</name>
    <dbReference type="NCBI Taxonomy" id="3056748"/>
    <lineage>
        <taxon>Bacteria</taxon>
        <taxon>Pseudomonadati</taxon>
        <taxon>Gemmatimonadota</taxon>
        <taxon>Gemmatimonadia</taxon>
        <taxon>Candidatus Palauibacterales</taxon>
        <taxon>Candidatus Palauibacteraceae</taxon>
        <taxon>Candidatus Kutchimonas</taxon>
    </lineage>
</organism>
<evidence type="ECO:0000256" key="1">
    <source>
        <dbReference type="ARBA" id="ARBA00004496"/>
    </source>
</evidence>
<dbReference type="PRINTS" id="PR01590">
    <property type="entry name" value="HTHFIS"/>
</dbReference>
<feature type="modified residue" description="4-aspartylphosphate" evidence="11">
    <location>
        <position position="51"/>
    </location>
</feature>
<dbReference type="AlphaFoldDB" id="A0AAE4Z951"/>
<feature type="coiled-coil region" evidence="12">
    <location>
        <begin position="111"/>
        <end position="138"/>
    </location>
</feature>
<keyword evidence="5" id="KW-0067">ATP-binding</keyword>
<evidence type="ECO:0000256" key="4">
    <source>
        <dbReference type="ARBA" id="ARBA00022741"/>
    </source>
</evidence>
<evidence type="ECO:0000256" key="7">
    <source>
        <dbReference type="ARBA" id="ARBA00023015"/>
    </source>
</evidence>
<feature type="domain" description="Sigma-54 factor interaction" evidence="13">
    <location>
        <begin position="141"/>
        <end position="370"/>
    </location>
</feature>
<dbReference type="GO" id="GO:0000160">
    <property type="term" value="P:phosphorelay signal transduction system"/>
    <property type="evidence" value="ECO:0007669"/>
    <property type="project" value="UniProtKB-KW"/>
</dbReference>
<evidence type="ECO:0000256" key="2">
    <source>
        <dbReference type="ARBA" id="ARBA00022490"/>
    </source>
</evidence>
<evidence type="ECO:0000256" key="3">
    <source>
        <dbReference type="ARBA" id="ARBA00022553"/>
    </source>
</evidence>
<dbReference type="PROSITE" id="PS00675">
    <property type="entry name" value="SIGMA54_INTERACT_1"/>
    <property type="match status" value="1"/>
</dbReference>
<dbReference type="SMART" id="SM00448">
    <property type="entry name" value="REC"/>
    <property type="match status" value="1"/>
</dbReference>
<dbReference type="InterPro" id="IPR025943">
    <property type="entry name" value="Sigma_54_int_dom_ATP-bd_2"/>
</dbReference>
<keyword evidence="6" id="KW-0902">Two-component regulatory system</keyword>
<evidence type="ECO:0000256" key="11">
    <source>
        <dbReference type="PROSITE-ProRule" id="PRU00169"/>
    </source>
</evidence>
<dbReference type="InterPro" id="IPR001789">
    <property type="entry name" value="Sig_transdc_resp-reg_receiver"/>
</dbReference>
<dbReference type="InterPro" id="IPR058031">
    <property type="entry name" value="AAA_lid_NorR"/>
</dbReference>
<protein>
    <submittedName>
        <fullName evidence="15">Sigma-54-dependent Fis family transcriptional regulator</fullName>
    </submittedName>
</protein>
<dbReference type="Proteomes" id="UP000702544">
    <property type="component" value="Unassembled WGS sequence"/>
</dbReference>
<evidence type="ECO:0000259" key="14">
    <source>
        <dbReference type="PROSITE" id="PS50110"/>
    </source>
</evidence>
<dbReference type="EMBL" id="JAACAK010000012">
    <property type="protein sequence ID" value="NIR73766.1"/>
    <property type="molecule type" value="Genomic_DNA"/>
</dbReference>
<keyword evidence="9" id="KW-0010">Activator</keyword>
<dbReference type="GO" id="GO:0043565">
    <property type="term" value="F:sequence-specific DNA binding"/>
    <property type="evidence" value="ECO:0007669"/>
    <property type="project" value="InterPro"/>
</dbReference>
<dbReference type="Gene3D" id="3.40.50.300">
    <property type="entry name" value="P-loop containing nucleotide triphosphate hydrolases"/>
    <property type="match status" value="1"/>
</dbReference>
<dbReference type="GO" id="GO:0005524">
    <property type="term" value="F:ATP binding"/>
    <property type="evidence" value="ECO:0007669"/>
    <property type="project" value="UniProtKB-KW"/>
</dbReference>
<evidence type="ECO:0000256" key="5">
    <source>
        <dbReference type="ARBA" id="ARBA00022840"/>
    </source>
</evidence>
<evidence type="ECO:0000256" key="8">
    <source>
        <dbReference type="ARBA" id="ARBA00023125"/>
    </source>
</evidence>
<evidence type="ECO:0000256" key="12">
    <source>
        <dbReference type="SAM" id="Coils"/>
    </source>
</evidence>
<dbReference type="PANTHER" id="PTHR32071:SF113">
    <property type="entry name" value="ALGINATE BIOSYNTHESIS TRANSCRIPTIONAL REGULATORY PROTEIN ALGB"/>
    <property type="match status" value="1"/>
</dbReference>
<keyword evidence="12" id="KW-0175">Coiled coil</keyword>
<keyword evidence="7" id="KW-0805">Transcription regulation</keyword>
<dbReference type="Gene3D" id="1.10.10.60">
    <property type="entry name" value="Homeodomain-like"/>
    <property type="match status" value="1"/>
</dbReference>
<comment type="subcellular location">
    <subcellularLocation>
        <location evidence="1">Cytoplasm</location>
    </subcellularLocation>
</comment>
<dbReference type="SUPFAM" id="SSF52172">
    <property type="entry name" value="CheY-like"/>
    <property type="match status" value="1"/>
</dbReference>
<dbReference type="InterPro" id="IPR027417">
    <property type="entry name" value="P-loop_NTPase"/>
</dbReference>
<dbReference type="SUPFAM" id="SSF46689">
    <property type="entry name" value="Homeodomain-like"/>
    <property type="match status" value="1"/>
</dbReference>
<dbReference type="InterPro" id="IPR009057">
    <property type="entry name" value="Homeodomain-like_sf"/>
</dbReference>
<dbReference type="Gene3D" id="3.40.50.2300">
    <property type="match status" value="1"/>
</dbReference>
<dbReference type="PROSITE" id="PS50110">
    <property type="entry name" value="RESPONSE_REGULATORY"/>
    <property type="match status" value="1"/>
</dbReference>
<dbReference type="SMART" id="SM00382">
    <property type="entry name" value="AAA"/>
    <property type="match status" value="1"/>
</dbReference>
<dbReference type="FunFam" id="3.40.50.300:FF:000006">
    <property type="entry name" value="DNA-binding transcriptional regulator NtrC"/>
    <property type="match status" value="1"/>
</dbReference>